<feature type="compositionally biased region" description="Basic and acidic residues" evidence="1">
    <location>
        <begin position="118"/>
        <end position="127"/>
    </location>
</feature>
<feature type="region of interest" description="Disordered" evidence="1">
    <location>
        <begin position="101"/>
        <end position="127"/>
    </location>
</feature>
<dbReference type="InterPro" id="IPR051632">
    <property type="entry name" value="Rho_GEF"/>
</dbReference>
<feature type="compositionally biased region" description="Basic and acidic residues" evidence="1">
    <location>
        <begin position="280"/>
        <end position="295"/>
    </location>
</feature>
<protein>
    <submittedName>
        <fullName evidence="2">Uncharacterized protein</fullName>
    </submittedName>
</protein>
<sequence>QILTLLEEKEKLFQALTLCSGQEENSPSVLGRTLFRANTEEAPRGEPLIKSAIKEVETLEVLVNQYLWSSLVAQESGDIENGVGPVSLPRRAETFGGFDSHQLSASKCGEKDEAEDAQDLRRTESDSVLKKGVSPSVVVKRNGMQVLMSVSNLHKCLKSLQAVVVQQDTYIEDQKMMLSKGAPNRKSRPSSLNDQEKQRSLEKLRQEISSLEKQQAQHREEKLKNEWQWEYREKKFAEWKEWSSRMDEDIKKSMQEMEQKKHRLEIMKALGQCDVDGIEEDPRQGKIQDQRNKRA</sequence>
<dbReference type="Proteomes" id="UP001162483">
    <property type="component" value="Unassembled WGS sequence"/>
</dbReference>
<feature type="region of interest" description="Disordered" evidence="1">
    <location>
        <begin position="175"/>
        <end position="199"/>
    </location>
</feature>
<evidence type="ECO:0000313" key="3">
    <source>
        <dbReference type="Proteomes" id="UP001162483"/>
    </source>
</evidence>
<dbReference type="PANTHER" id="PTHR13944:SF18">
    <property type="entry name" value="A-KINASE ANCHOR PROTEIN 13"/>
    <property type="match status" value="1"/>
</dbReference>
<feature type="region of interest" description="Disordered" evidence="1">
    <location>
        <begin position="274"/>
        <end position="295"/>
    </location>
</feature>
<reference evidence="2" key="1">
    <citation type="submission" date="2023-05" db="EMBL/GenBank/DDBJ databases">
        <authorList>
            <person name="Stuckert A."/>
        </authorList>
    </citation>
    <scope>NUCLEOTIDE SEQUENCE</scope>
</reference>
<organism evidence="2 3">
    <name type="scientific">Staurois parvus</name>
    <dbReference type="NCBI Taxonomy" id="386267"/>
    <lineage>
        <taxon>Eukaryota</taxon>
        <taxon>Metazoa</taxon>
        <taxon>Chordata</taxon>
        <taxon>Craniata</taxon>
        <taxon>Vertebrata</taxon>
        <taxon>Euteleostomi</taxon>
        <taxon>Amphibia</taxon>
        <taxon>Batrachia</taxon>
        <taxon>Anura</taxon>
        <taxon>Neobatrachia</taxon>
        <taxon>Ranoidea</taxon>
        <taxon>Ranidae</taxon>
        <taxon>Staurois</taxon>
    </lineage>
</organism>
<proteinExistence type="predicted"/>
<evidence type="ECO:0000313" key="2">
    <source>
        <dbReference type="EMBL" id="CAI9607417.1"/>
    </source>
</evidence>
<keyword evidence="3" id="KW-1185">Reference proteome</keyword>
<dbReference type="PANTHER" id="PTHR13944">
    <property type="entry name" value="AGAP007712-PA"/>
    <property type="match status" value="1"/>
</dbReference>
<gene>
    <name evidence="2" type="ORF">SPARVUS_LOCUS13942650</name>
</gene>
<accession>A0ABN9GGP1</accession>
<name>A0ABN9GGP1_9NEOB</name>
<comment type="caution">
    <text evidence="2">The sequence shown here is derived from an EMBL/GenBank/DDBJ whole genome shotgun (WGS) entry which is preliminary data.</text>
</comment>
<dbReference type="EMBL" id="CATNWA010018445">
    <property type="protein sequence ID" value="CAI9607417.1"/>
    <property type="molecule type" value="Genomic_DNA"/>
</dbReference>
<feature type="non-terminal residue" evidence="2">
    <location>
        <position position="1"/>
    </location>
</feature>
<evidence type="ECO:0000256" key="1">
    <source>
        <dbReference type="SAM" id="MobiDB-lite"/>
    </source>
</evidence>